<dbReference type="InterPro" id="IPR023875">
    <property type="entry name" value="DNA_repair_put"/>
</dbReference>
<evidence type="ECO:0000313" key="2">
    <source>
        <dbReference type="EMBL" id="HIQ97507.1"/>
    </source>
</evidence>
<accession>A0A9D1D1V2</accession>
<dbReference type="InterPro" id="IPR025404">
    <property type="entry name" value="DUF4130"/>
</dbReference>
<sequence length="274" mass="31640">MTILLCEDSPDGILTAVYEAYASRLGHQNLSLELADGANYRLFADFRQVQTDGEKACKVASKVKKALGQETWRQIYQACLADSGEKADAIYRTIFLGLSYRNPRIMEVLSEPAVYTVFSLARKIANEAHRYLGFVRFQETDAGILYAQIAPEGQILPLMGDHFADRYPREHFLIEDLRHDTCLVHEAGKQWFLGRGLDIAGKEWEPSRREAEYVRLWRQFHRTVAIEERQNWNLQRQFLPLKFRVYMTENFGETTRKRKNEGLKKTGGNLGDQN</sequence>
<dbReference type="Pfam" id="PF13566">
    <property type="entry name" value="DUF4130"/>
    <property type="match status" value="1"/>
</dbReference>
<dbReference type="NCBIfam" id="TIGR03915">
    <property type="entry name" value="SAM_7_link_chp"/>
    <property type="match status" value="1"/>
</dbReference>
<dbReference type="EMBL" id="DVFT01000197">
    <property type="protein sequence ID" value="HIQ97507.1"/>
    <property type="molecule type" value="Genomic_DNA"/>
</dbReference>
<evidence type="ECO:0000313" key="3">
    <source>
        <dbReference type="Proteomes" id="UP000886886"/>
    </source>
</evidence>
<reference evidence="2" key="2">
    <citation type="journal article" date="2021" name="PeerJ">
        <title>Extensive microbial diversity within the chicken gut microbiome revealed by metagenomics and culture.</title>
        <authorList>
            <person name="Gilroy R."/>
            <person name="Ravi A."/>
            <person name="Getino M."/>
            <person name="Pursley I."/>
            <person name="Horton D.L."/>
            <person name="Alikhan N.F."/>
            <person name="Baker D."/>
            <person name="Gharbi K."/>
            <person name="Hall N."/>
            <person name="Watson M."/>
            <person name="Adriaenssens E.M."/>
            <person name="Foster-Nyarko E."/>
            <person name="Jarju S."/>
            <person name="Secka A."/>
            <person name="Antonio M."/>
            <person name="Oren A."/>
            <person name="Chaudhuri R.R."/>
            <person name="La Ragione R."/>
            <person name="Hildebrand F."/>
            <person name="Pallen M.J."/>
        </authorList>
    </citation>
    <scope>NUCLEOTIDE SEQUENCE</scope>
    <source>
        <strain evidence="2">ChiSjej3B21-11622</strain>
    </source>
</reference>
<reference evidence="2" key="1">
    <citation type="submission" date="2020-10" db="EMBL/GenBank/DDBJ databases">
        <authorList>
            <person name="Gilroy R."/>
        </authorList>
    </citation>
    <scope>NUCLEOTIDE SEQUENCE</scope>
    <source>
        <strain evidence="2">ChiSjej3B21-11622</strain>
    </source>
</reference>
<gene>
    <name evidence="2" type="ORF">IAB26_13215</name>
</gene>
<comment type="caution">
    <text evidence="2">The sequence shown here is derived from an EMBL/GenBank/DDBJ whole genome shotgun (WGS) entry which is preliminary data.</text>
</comment>
<dbReference type="Proteomes" id="UP000886886">
    <property type="component" value="Unassembled WGS sequence"/>
</dbReference>
<proteinExistence type="predicted"/>
<name>A0A9D1D1V2_9FIRM</name>
<organism evidence="2 3">
    <name type="scientific">Candidatus Limivivens merdigallinarum</name>
    <dbReference type="NCBI Taxonomy" id="2840859"/>
    <lineage>
        <taxon>Bacteria</taxon>
        <taxon>Bacillati</taxon>
        <taxon>Bacillota</taxon>
        <taxon>Clostridia</taxon>
        <taxon>Lachnospirales</taxon>
        <taxon>Lachnospiraceae</taxon>
        <taxon>Lachnospiraceae incertae sedis</taxon>
        <taxon>Candidatus Limivivens</taxon>
    </lineage>
</organism>
<feature type="domain" description="DUF4130" evidence="1">
    <location>
        <begin position="86"/>
        <end position="249"/>
    </location>
</feature>
<evidence type="ECO:0000259" key="1">
    <source>
        <dbReference type="Pfam" id="PF13566"/>
    </source>
</evidence>
<protein>
    <submittedName>
        <fullName evidence="2">TIGR03915 family putative DNA repair protein</fullName>
    </submittedName>
</protein>
<dbReference type="AlphaFoldDB" id="A0A9D1D1V2"/>